<protein>
    <submittedName>
        <fullName evidence="2">GNAT family N-acetyltransferase</fullName>
    </submittedName>
</protein>
<dbReference type="Pfam" id="PF13480">
    <property type="entry name" value="Acetyltransf_6"/>
    <property type="match status" value="1"/>
</dbReference>
<evidence type="ECO:0000259" key="1">
    <source>
        <dbReference type="Pfam" id="PF13480"/>
    </source>
</evidence>
<dbReference type="EMBL" id="SPUM01000026">
    <property type="protein sequence ID" value="TFW34375.1"/>
    <property type="molecule type" value="Genomic_DNA"/>
</dbReference>
<evidence type="ECO:0000313" key="2">
    <source>
        <dbReference type="EMBL" id="TFW34375.1"/>
    </source>
</evidence>
<dbReference type="Gene3D" id="3.40.630.30">
    <property type="match status" value="1"/>
</dbReference>
<dbReference type="InterPro" id="IPR038740">
    <property type="entry name" value="BioF2-like_GNAT_dom"/>
</dbReference>
<dbReference type="InterPro" id="IPR016181">
    <property type="entry name" value="Acyl_CoA_acyltransferase"/>
</dbReference>
<name>A0A4Y9T3L7_9BURK</name>
<evidence type="ECO:0000313" key="3">
    <source>
        <dbReference type="Proteomes" id="UP000297258"/>
    </source>
</evidence>
<proteinExistence type="predicted"/>
<dbReference type="Proteomes" id="UP000297258">
    <property type="component" value="Unassembled WGS sequence"/>
</dbReference>
<dbReference type="RefSeq" id="WP_135188461.1">
    <property type="nucleotide sequence ID" value="NZ_SPUM01000026.1"/>
</dbReference>
<dbReference type="SUPFAM" id="SSF55729">
    <property type="entry name" value="Acyl-CoA N-acyltransferases (Nat)"/>
    <property type="match status" value="1"/>
</dbReference>
<dbReference type="AlphaFoldDB" id="A0A4Y9T3L7"/>
<sequence length="390" mass="44265">MNVAENAGLNHLAEISQVRLAVSHDEAEQGLEVRIYEADIPQFAAAELDRLYQSIYCTLTRFHIYGEANDASTYVARLRGTVVSLILFRLERGVVRVLNQQIALSQAELLRFSQVIFNIYPAARRIAFYAIDARLTNFPFPFQACPVLEENLLTLPHSRQEYAAAISEALWTRIQAGERKLRRDHPDYRFEVLAGDAVSEQQLRRIIALAGARTAAKQRDAYLHEEDVSRILQLVHAYGFVGVLSVGGTVRAGNVFYRVGQRYFMHLIAHDPDYDKYMLGNLVQFLATCHCIERGGRECYLMGGGREHKARFRALPKYFDSVDIYRSRLVFLLCLARVGQGAARRWLRHMREDLSRMAHTDSAGGRFAARCLALARTVKRSTRGAAAQRK</sequence>
<accession>A0A4Y9T3L7</accession>
<keyword evidence="2" id="KW-0808">Transferase</keyword>
<gene>
    <name evidence="2" type="ORF">E4O92_04005</name>
</gene>
<reference evidence="2 3" key="1">
    <citation type="submission" date="2019-03" db="EMBL/GenBank/DDBJ databases">
        <title>Draft genome of Massilia hortus sp. nov., a novel bacterial species of the Oxalobacteraceae family.</title>
        <authorList>
            <person name="Peta V."/>
            <person name="Raths R."/>
            <person name="Bucking H."/>
        </authorList>
    </citation>
    <scope>NUCLEOTIDE SEQUENCE [LARGE SCALE GENOMIC DNA]</scope>
    <source>
        <strain evidence="2 3">ONC3</strain>
    </source>
</reference>
<keyword evidence="3" id="KW-1185">Reference proteome</keyword>
<organism evidence="2 3">
    <name type="scientific">Massilia horti</name>
    <dbReference type="NCBI Taxonomy" id="2562153"/>
    <lineage>
        <taxon>Bacteria</taxon>
        <taxon>Pseudomonadati</taxon>
        <taxon>Pseudomonadota</taxon>
        <taxon>Betaproteobacteria</taxon>
        <taxon>Burkholderiales</taxon>
        <taxon>Oxalobacteraceae</taxon>
        <taxon>Telluria group</taxon>
        <taxon>Massilia</taxon>
    </lineage>
</organism>
<dbReference type="GO" id="GO:0016740">
    <property type="term" value="F:transferase activity"/>
    <property type="evidence" value="ECO:0007669"/>
    <property type="project" value="UniProtKB-KW"/>
</dbReference>
<dbReference type="OrthoDB" id="8767993at2"/>
<feature type="domain" description="BioF2-like acetyltransferase" evidence="1">
    <location>
        <begin position="173"/>
        <end position="309"/>
    </location>
</feature>
<comment type="caution">
    <text evidence="2">The sequence shown here is derived from an EMBL/GenBank/DDBJ whole genome shotgun (WGS) entry which is preliminary data.</text>
</comment>